<dbReference type="Gene3D" id="3.40.309.10">
    <property type="entry name" value="Aldehyde Dehydrogenase, Chain A, domain 2"/>
    <property type="match status" value="1"/>
</dbReference>
<comment type="catalytic activity">
    <reaction evidence="8">
        <text>L-glutamate 5-semialdehyde + NAD(+) + H2O = L-glutamate + NADH + 2 H(+)</text>
        <dbReference type="Rhea" id="RHEA:30235"/>
        <dbReference type="ChEBI" id="CHEBI:15377"/>
        <dbReference type="ChEBI" id="CHEBI:15378"/>
        <dbReference type="ChEBI" id="CHEBI:29985"/>
        <dbReference type="ChEBI" id="CHEBI:57540"/>
        <dbReference type="ChEBI" id="CHEBI:57945"/>
        <dbReference type="ChEBI" id="CHEBI:58066"/>
        <dbReference type="EC" id="1.2.1.88"/>
    </reaction>
</comment>
<feature type="active site" evidence="9">
    <location>
        <position position="293"/>
    </location>
</feature>
<dbReference type="FunFam" id="3.40.605.10:FF:000006">
    <property type="entry name" value="1-pyrroline-5-carboxylate dehydrogenase"/>
    <property type="match status" value="1"/>
</dbReference>
<dbReference type="NCBIfam" id="TIGR01236">
    <property type="entry name" value="D1pyr5carbox1"/>
    <property type="match status" value="1"/>
</dbReference>
<sequence length="542" mass="60299">MENTRLTVKCPANQPVLTYAPNSSERHQIERKLKEMTSHKLDIPIIINGEEIRTTSRKTCVMPHDHQHVLATYSEAGEREIQMAIQSALDAREQWMNTRFEERAAIFARAADLLAGPRRSTLNAATMLGQSKTVHQAEIDSACETIDFLRFNPYFASQIYGIQPDSLPGTLNHMDFRPLEGFVFGVTPFNFTAIGANIPTAPILMGNTVVWKPASTAVYSSWFLMQLYKEAGLPDGVINFLPGRGSLIGDEVLSHPDLAGVHFTGSTAVFQHMWKTVGTNIGKYKTYPRLVGETGGKDFIMVHPSADPRAVITAIIRGAFEYQGQKCSAASRAYIPSSLWYDIRDELTSQTEAISMGDVQDLKNFVSAVIDQNSFDHIKSYFEIARSSDQYEIIAGGQCDDKEGYFVRPTLILSKDPRSQLMSEEIFGPVLTIHVYPDNRFAETLALCDQTSPYALTGSIMARDREAIRQASNRLRFSAGNFYINDKPTGAMVNQQPFGGSRASGTNDKGGSLLNLLRWTSPRTVKETLVPPTSYTYPFMRS</sequence>
<dbReference type="FunFam" id="3.40.309.10:FF:000005">
    <property type="entry name" value="1-pyrroline-5-carboxylate dehydrogenase 1"/>
    <property type="match status" value="1"/>
</dbReference>
<accession>A0A1J5IED6</accession>
<dbReference type="PROSITE" id="PS00070">
    <property type="entry name" value="ALDEHYDE_DEHYDR_CYS"/>
    <property type="match status" value="1"/>
</dbReference>
<gene>
    <name evidence="12" type="ORF">AUK40_06320</name>
</gene>
<dbReference type="InterPro" id="IPR015590">
    <property type="entry name" value="Aldehyde_DH_dom"/>
</dbReference>
<dbReference type="AlphaFoldDB" id="A0A1J5IED6"/>
<dbReference type="InterPro" id="IPR005931">
    <property type="entry name" value="P5CDH/ALDH4A1"/>
</dbReference>
<dbReference type="InterPro" id="IPR029510">
    <property type="entry name" value="Ald_DH_CS_GLU"/>
</dbReference>
<evidence type="ECO:0000256" key="7">
    <source>
        <dbReference type="ARBA" id="ARBA00032259"/>
    </source>
</evidence>
<comment type="caution">
    <text evidence="12">The sequence shown here is derived from an EMBL/GenBank/DDBJ whole genome shotgun (WGS) entry which is preliminary data.</text>
</comment>
<dbReference type="InterPro" id="IPR016163">
    <property type="entry name" value="Ald_DH_C"/>
</dbReference>
<evidence type="ECO:0000256" key="5">
    <source>
        <dbReference type="ARBA" id="ARBA00023027"/>
    </source>
</evidence>
<dbReference type="GO" id="GO:0009898">
    <property type="term" value="C:cytoplasmic side of plasma membrane"/>
    <property type="evidence" value="ECO:0007669"/>
    <property type="project" value="TreeGrafter"/>
</dbReference>
<dbReference type="EC" id="1.2.1.88" evidence="3"/>
<name>A0A1J5IED6_9BACT</name>
<evidence type="ECO:0000313" key="13">
    <source>
        <dbReference type="Proteomes" id="UP000183245"/>
    </source>
</evidence>
<evidence type="ECO:0000256" key="9">
    <source>
        <dbReference type="PROSITE-ProRule" id="PRU10007"/>
    </source>
</evidence>
<evidence type="ECO:0000256" key="1">
    <source>
        <dbReference type="ARBA" id="ARBA00004786"/>
    </source>
</evidence>
<dbReference type="STRING" id="1817892.AUK40_06320"/>
<dbReference type="GO" id="GO:0004657">
    <property type="term" value="F:proline dehydrogenase activity"/>
    <property type="evidence" value="ECO:0007669"/>
    <property type="project" value="UniProtKB-ARBA"/>
</dbReference>
<feature type="domain" description="Aldehyde dehydrogenase" evidence="11">
    <location>
        <begin position="59"/>
        <end position="518"/>
    </location>
</feature>
<dbReference type="EMBL" id="MNZT01000116">
    <property type="protein sequence ID" value="OIP95131.1"/>
    <property type="molecule type" value="Genomic_DNA"/>
</dbReference>
<dbReference type="GO" id="GO:0010133">
    <property type="term" value="P:L-proline catabolic process to L-glutamate"/>
    <property type="evidence" value="ECO:0007669"/>
    <property type="project" value="UniProtKB-UniPathway"/>
</dbReference>
<organism evidence="12 13">
    <name type="scientific">Candidatus Wirthbacteria bacterium CG2_30_54_11</name>
    <dbReference type="NCBI Taxonomy" id="1817892"/>
    <lineage>
        <taxon>Bacteria</taxon>
        <taxon>Candidatus Wirthbacteria</taxon>
    </lineage>
</organism>
<evidence type="ECO:0000256" key="6">
    <source>
        <dbReference type="ARBA" id="ARBA00023062"/>
    </source>
</evidence>
<evidence type="ECO:0000256" key="3">
    <source>
        <dbReference type="ARBA" id="ARBA00012884"/>
    </source>
</evidence>
<dbReference type="UniPathway" id="UPA00261">
    <property type="reaction ID" value="UER00374"/>
</dbReference>
<dbReference type="PANTHER" id="PTHR42862">
    <property type="entry name" value="DELTA-1-PYRROLINE-5-CARBOXYLATE DEHYDROGENASE 1, ISOFORM A-RELATED"/>
    <property type="match status" value="1"/>
</dbReference>
<dbReference type="PANTHER" id="PTHR42862:SF1">
    <property type="entry name" value="DELTA-1-PYRROLINE-5-CARBOXYLATE DEHYDROGENASE 2, ISOFORM A-RELATED"/>
    <property type="match status" value="1"/>
</dbReference>
<proteinExistence type="inferred from homology"/>
<dbReference type="Proteomes" id="UP000183245">
    <property type="component" value="Unassembled WGS sequence"/>
</dbReference>
<keyword evidence="5" id="KW-0520">NAD</keyword>
<evidence type="ECO:0000313" key="12">
    <source>
        <dbReference type="EMBL" id="OIP95131.1"/>
    </source>
</evidence>
<reference evidence="12 13" key="1">
    <citation type="journal article" date="2016" name="Environ. Microbiol.">
        <title>Genomic resolution of a cold subsurface aquifer community provides metabolic insights for novel microbes adapted to high CO concentrations.</title>
        <authorList>
            <person name="Probst A.J."/>
            <person name="Castelle C.J."/>
            <person name="Singh A."/>
            <person name="Brown C.T."/>
            <person name="Anantharaman K."/>
            <person name="Sharon I."/>
            <person name="Hug L.A."/>
            <person name="Burstein D."/>
            <person name="Emerson J.B."/>
            <person name="Thomas B.C."/>
            <person name="Banfield J.F."/>
        </authorList>
    </citation>
    <scope>NUCLEOTIDE SEQUENCE [LARGE SCALE GENOMIC DNA]</scope>
    <source>
        <strain evidence="12">CG2_30_54_11</strain>
    </source>
</reference>
<dbReference type="InterPro" id="IPR050485">
    <property type="entry name" value="Proline_metab_enzyme"/>
</dbReference>
<dbReference type="InterPro" id="IPR016162">
    <property type="entry name" value="Ald_DH_N"/>
</dbReference>
<protein>
    <recommendedName>
        <fullName evidence="7">L-glutamate gamma-semialdehyde dehydrogenase</fullName>
        <ecNumber evidence="3">1.2.1.88</ecNumber>
    </recommendedName>
    <alternativeName>
        <fullName evidence="7">L-glutamate gamma-semialdehyde dehydrogenase</fullName>
    </alternativeName>
</protein>
<keyword evidence="6" id="KW-0642">Proline metabolism</keyword>
<evidence type="ECO:0000259" key="11">
    <source>
        <dbReference type="Pfam" id="PF00171"/>
    </source>
</evidence>
<evidence type="ECO:0000256" key="10">
    <source>
        <dbReference type="RuleBase" id="RU003345"/>
    </source>
</evidence>
<comment type="similarity">
    <text evidence="2 10">Belongs to the aldehyde dehydrogenase family.</text>
</comment>
<dbReference type="PROSITE" id="PS00687">
    <property type="entry name" value="ALDEHYDE_DEHYDR_GLU"/>
    <property type="match status" value="1"/>
</dbReference>
<dbReference type="Gene3D" id="3.40.605.10">
    <property type="entry name" value="Aldehyde Dehydrogenase, Chain A, domain 1"/>
    <property type="match status" value="1"/>
</dbReference>
<evidence type="ECO:0000256" key="8">
    <source>
        <dbReference type="ARBA" id="ARBA00048142"/>
    </source>
</evidence>
<dbReference type="Pfam" id="PF00171">
    <property type="entry name" value="Aldedh"/>
    <property type="match status" value="1"/>
</dbReference>
<dbReference type="CDD" id="cd07123">
    <property type="entry name" value="ALDH_F4-17_P5CDH"/>
    <property type="match status" value="1"/>
</dbReference>
<dbReference type="InterPro" id="IPR016160">
    <property type="entry name" value="Ald_DH_CS_CYS"/>
</dbReference>
<dbReference type="InterPro" id="IPR016161">
    <property type="entry name" value="Ald_DH/histidinol_DH"/>
</dbReference>
<keyword evidence="4 10" id="KW-0560">Oxidoreductase</keyword>
<evidence type="ECO:0000256" key="4">
    <source>
        <dbReference type="ARBA" id="ARBA00023002"/>
    </source>
</evidence>
<comment type="pathway">
    <text evidence="1">Amino-acid degradation; L-proline degradation into L-glutamate; L-glutamate from L-proline: step 2/2.</text>
</comment>
<evidence type="ECO:0000256" key="2">
    <source>
        <dbReference type="ARBA" id="ARBA00009986"/>
    </source>
</evidence>
<dbReference type="SUPFAM" id="SSF53720">
    <property type="entry name" value="ALDH-like"/>
    <property type="match status" value="1"/>
</dbReference>
<dbReference type="GO" id="GO:0003842">
    <property type="term" value="F:L-glutamate gamma-semialdehyde dehydrogenase activity"/>
    <property type="evidence" value="ECO:0007669"/>
    <property type="project" value="UniProtKB-EC"/>
</dbReference>